<keyword evidence="3" id="KW-1185">Reference proteome</keyword>
<feature type="region of interest" description="Disordered" evidence="1">
    <location>
        <begin position="1"/>
        <end position="36"/>
    </location>
</feature>
<sequence>SSPLTGRTGRPGVDRTASARSPSVAVGRSCTPHNRGDLRVVLSPKHDTNVRRVLPRRVEVRVVPDRRRQVERRSLHRLDRRGAQSRIVAKPSVWCQCGSEVRFAGLGEEQTYEAVPNGHPRRSGVRHERVEGGLAEDYAGMELDRTAAFAAFVRVAGFVFLRVCRPQFVEQACLGQQMQIDDVIPNGGAAPRRGRGQRRARDGRLEGAYPEGYVVEAEVALGRHVEPRFRGHFEAQSLQLRRGCGWRTRGGNSGVDVGDRGRGWVSGTQDASAVAFSGQG</sequence>
<reference evidence="2 3" key="1">
    <citation type="journal article" date="2012" name="Genome Biol.">
        <title>Genome and low-iron response of an oceanic diatom adapted to chronic iron limitation.</title>
        <authorList>
            <person name="Lommer M."/>
            <person name="Specht M."/>
            <person name="Roy A.S."/>
            <person name="Kraemer L."/>
            <person name="Andreson R."/>
            <person name="Gutowska M.A."/>
            <person name="Wolf J."/>
            <person name="Bergner S.V."/>
            <person name="Schilhabel M.B."/>
            <person name="Klostermeier U.C."/>
            <person name="Beiko R.G."/>
            <person name="Rosenstiel P."/>
            <person name="Hippler M."/>
            <person name="Laroche J."/>
        </authorList>
    </citation>
    <scope>NUCLEOTIDE SEQUENCE [LARGE SCALE GENOMIC DNA]</scope>
    <source>
        <strain evidence="2 3">CCMP1005</strain>
    </source>
</reference>
<comment type="caution">
    <text evidence="2">The sequence shown here is derived from an EMBL/GenBank/DDBJ whole genome shotgun (WGS) entry which is preliminary data.</text>
</comment>
<accession>K0THV1</accession>
<name>K0THV1_THAOC</name>
<protein>
    <submittedName>
        <fullName evidence="2">Uncharacterized protein</fullName>
    </submittedName>
</protein>
<dbReference type="Proteomes" id="UP000266841">
    <property type="component" value="Unassembled WGS sequence"/>
</dbReference>
<gene>
    <name evidence="2" type="ORF">THAOC_01649</name>
</gene>
<proteinExistence type="predicted"/>
<dbReference type="AlphaFoldDB" id="K0THV1"/>
<evidence type="ECO:0000313" key="2">
    <source>
        <dbReference type="EMBL" id="EJK76579.1"/>
    </source>
</evidence>
<evidence type="ECO:0000256" key="1">
    <source>
        <dbReference type="SAM" id="MobiDB-lite"/>
    </source>
</evidence>
<evidence type="ECO:0000313" key="3">
    <source>
        <dbReference type="Proteomes" id="UP000266841"/>
    </source>
</evidence>
<feature type="non-terminal residue" evidence="2">
    <location>
        <position position="1"/>
    </location>
</feature>
<organism evidence="2 3">
    <name type="scientific">Thalassiosira oceanica</name>
    <name type="common">Marine diatom</name>
    <dbReference type="NCBI Taxonomy" id="159749"/>
    <lineage>
        <taxon>Eukaryota</taxon>
        <taxon>Sar</taxon>
        <taxon>Stramenopiles</taxon>
        <taxon>Ochrophyta</taxon>
        <taxon>Bacillariophyta</taxon>
        <taxon>Coscinodiscophyceae</taxon>
        <taxon>Thalassiosirophycidae</taxon>
        <taxon>Thalassiosirales</taxon>
        <taxon>Thalassiosiraceae</taxon>
        <taxon>Thalassiosira</taxon>
    </lineage>
</organism>
<dbReference type="EMBL" id="AGNL01001968">
    <property type="protein sequence ID" value="EJK76579.1"/>
    <property type="molecule type" value="Genomic_DNA"/>
</dbReference>